<keyword evidence="8" id="KW-0282">Flagellum</keyword>
<comment type="caution">
    <text evidence="8">The sequence shown here is derived from an EMBL/GenBank/DDBJ whole genome shotgun (WGS) entry which is preliminary data.</text>
</comment>
<evidence type="ECO:0000256" key="1">
    <source>
        <dbReference type="ARBA" id="ARBA00004117"/>
    </source>
</evidence>
<dbReference type="InterPro" id="IPR053967">
    <property type="entry name" value="LlgE_F_G-like_D1"/>
</dbReference>
<sequence>MIESLYIAETGLNSQQKMIDVISNNIANISTPGYKKANVSFAELVTPVPADALQEAITDSGKGVHVASVQLDFRSGELKQTGHPMDLAINGEGFLAVEMLDGETGYSRAGRLRIADDGFLTTQDGLRLQPGIQVPPESTDLTVTQSGNVLARVQGSAELIELGQLEVARFAQPEALRAVGSNVFKASEQAGAMTAGAAGTNGNGMLVQGFAEMANVSMNEEMVSLMLAQRGYQLNARLVQVADQVLETINNIRR</sequence>
<name>A0A437QRF7_9GAMM</name>
<evidence type="ECO:0000313" key="9">
    <source>
        <dbReference type="Proteomes" id="UP000283077"/>
    </source>
</evidence>
<gene>
    <name evidence="8" type="ORF">EOE67_12120</name>
</gene>
<proteinExistence type="inferred from homology"/>
<accession>A0A437QRF7</accession>
<evidence type="ECO:0000256" key="2">
    <source>
        <dbReference type="ARBA" id="ARBA00009677"/>
    </source>
</evidence>
<dbReference type="GO" id="GO:0071978">
    <property type="term" value="P:bacterial-type flagellum-dependent swarming motility"/>
    <property type="evidence" value="ECO:0007669"/>
    <property type="project" value="TreeGrafter"/>
</dbReference>
<protein>
    <submittedName>
        <fullName evidence="8">Flagellar hook-basal body complex protein</fullName>
    </submittedName>
</protein>
<dbReference type="GO" id="GO:0009425">
    <property type="term" value="C:bacterial-type flagellum basal body"/>
    <property type="evidence" value="ECO:0007669"/>
    <property type="project" value="UniProtKB-SubCell"/>
</dbReference>
<dbReference type="AlphaFoldDB" id="A0A437QRF7"/>
<reference evidence="8 9" key="1">
    <citation type="submission" date="2019-01" db="EMBL/GenBank/DDBJ databases">
        <authorList>
            <person name="Chen W.-M."/>
        </authorList>
    </citation>
    <scope>NUCLEOTIDE SEQUENCE [LARGE SCALE GENOMIC DNA]</scope>
    <source>
        <strain evidence="8 9">KYPC3</strain>
    </source>
</reference>
<comment type="subcellular location">
    <subcellularLocation>
        <location evidence="1 4">Bacterial flagellum basal body</location>
    </subcellularLocation>
</comment>
<comment type="similarity">
    <text evidence="2 4">Belongs to the flagella basal body rod proteins family.</text>
</comment>
<evidence type="ECO:0000313" key="8">
    <source>
        <dbReference type="EMBL" id="RVU37049.1"/>
    </source>
</evidence>
<dbReference type="PANTHER" id="PTHR30435">
    <property type="entry name" value="FLAGELLAR PROTEIN"/>
    <property type="match status" value="1"/>
</dbReference>
<dbReference type="PANTHER" id="PTHR30435:SF19">
    <property type="entry name" value="FLAGELLAR BASAL-BODY ROD PROTEIN FLGG"/>
    <property type="match status" value="1"/>
</dbReference>
<evidence type="ECO:0000256" key="4">
    <source>
        <dbReference type="RuleBase" id="RU362116"/>
    </source>
</evidence>
<organism evidence="8 9">
    <name type="scientific">Rheinheimera riviphila</name>
    <dbReference type="NCBI Taxonomy" id="1834037"/>
    <lineage>
        <taxon>Bacteria</taxon>
        <taxon>Pseudomonadati</taxon>
        <taxon>Pseudomonadota</taxon>
        <taxon>Gammaproteobacteria</taxon>
        <taxon>Chromatiales</taxon>
        <taxon>Chromatiaceae</taxon>
        <taxon>Rheinheimera</taxon>
    </lineage>
</organism>
<dbReference type="InterPro" id="IPR001444">
    <property type="entry name" value="Flag_bb_rod_N"/>
</dbReference>
<evidence type="ECO:0000256" key="3">
    <source>
        <dbReference type="ARBA" id="ARBA00023143"/>
    </source>
</evidence>
<dbReference type="Pfam" id="PF06429">
    <property type="entry name" value="Flg_bbr_C"/>
    <property type="match status" value="1"/>
</dbReference>
<feature type="domain" description="Flagellar hook protein FlgE/F/G-like D1" evidence="7">
    <location>
        <begin position="88"/>
        <end position="150"/>
    </location>
</feature>
<dbReference type="PROSITE" id="PS00588">
    <property type="entry name" value="FLAGELLA_BB_ROD"/>
    <property type="match status" value="1"/>
</dbReference>
<evidence type="ECO:0000259" key="7">
    <source>
        <dbReference type="Pfam" id="PF22692"/>
    </source>
</evidence>
<keyword evidence="3 4" id="KW-0975">Bacterial flagellum</keyword>
<keyword evidence="8" id="KW-0969">Cilium</keyword>
<dbReference type="SUPFAM" id="SSF117143">
    <property type="entry name" value="Flagellar hook protein flgE"/>
    <property type="match status" value="1"/>
</dbReference>
<keyword evidence="8" id="KW-0966">Cell projection</keyword>
<feature type="domain" description="Flagellar basal body rod protein N-terminal" evidence="5">
    <location>
        <begin position="5"/>
        <end position="35"/>
    </location>
</feature>
<dbReference type="OrthoDB" id="9804559at2"/>
<dbReference type="Proteomes" id="UP000283077">
    <property type="component" value="Unassembled WGS sequence"/>
</dbReference>
<dbReference type="Pfam" id="PF22692">
    <property type="entry name" value="LlgE_F_G_D1"/>
    <property type="match status" value="1"/>
</dbReference>
<dbReference type="InterPro" id="IPR020013">
    <property type="entry name" value="Flagellar_FlgE/F/G"/>
</dbReference>
<evidence type="ECO:0000259" key="5">
    <source>
        <dbReference type="Pfam" id="PF00460"/>
    </source>
</evidence>
<dbReference type="InterPro" id="IPR019776">
    <property type="entry name" value="Flagellar_basal_body_rod_CS"/>
</dbReference>
<dbReference type="EMBL" id="SACS01000012">
    <property type="protein sequence ID" value="RVU37049.1"/>
    <property type="molecule type" value="Genomic_DNA"/>
</dbReference>
<dbReference type="InterPro" id="IPR010930">
    <property type="entry name" value="Flg_bb/hook_C_dom"/>
</dbReference>
<dbReference type="InterPro" id="IPR037925">
    <property type="entry name" value="FlgE/F/G-like"/>
</dbReference>
<feature type="domain" description="Flagellar basal-body/hook protein C-terminal" evidence="6">
    <location>
        <begin position="208"/>
        <end position="252"/>
    </location>
</feature>
<evidence type="ECO:0000259" key="6">
    <source>
        <dbReference type="Pfam" id="PF06429"/>
    </source>
</evidence>
<dbReference type="Pfam" id="PF00460">
    <property type="entry name" value="Flg_bb_rod"/>
    <property type="match status" value="1"/>
</dbReference>
<keyword evidence="9" id="KW-1185">Reference proteome</keyword>
<dbReference type="NCBIfam" id="TIGR03506">
    <property type="entry name" value="FlgEFG_subfam"/>
    <property type="match status" value="2"/>
</dbReference>
<dbReference type="RefSeq" id="WP_127699345.1">
    <property type="nucleotide sequence ID" value="NZ_SACS01000012.1"/>
</dbReference>